<dbReference type="SUPFAM" id="SSF100985">
    <property type="entry name" value="Sporulation inhibitor Sda"/>
    <property type="match status" value="1"/>
</dbReference>
<gene>
    <name evidence="1" type="ORF">FE784_34310</name>
</gene>
<dbReference type="AlphaFoldDB" id="A0A5C4SYW6"/>
<organism evidence="1 2">
    <name type="scientific">Paenibacillus hemerocallicola</name>
    <dbReference type="NCBI Taxonomy" id="1172614"/>
    <lineage>
        <taxon>Bacteria</taxon>
        <taxon>Bacillati</taxon>
        <taxon>Bacillota</taxon>
        <taxon>Bacilli</taxon>
        <taxon>Bacillales</taxon>
        <taxon>Paenibacillaceae</taxon>
        <taxon>Paenibacillus</taxon>
    </lineage>
</organism>
<dbReference type="InterPro" id="IPR015064">
    <property type="entry name" value="Sda"/>
</dbReference>
<dbReference type="EMBL" id="VDCQ01000074">
    <property type="protein sequence ID" value="TNJ61550.1"/>
    <property type="molecule type" value="Genomic_DNA"/>
</dbReference>
<dbReference type="Pfam" id="PF08970">
    <property type="entry name" value="Sda"/>
    <property type="match status" value="1"/>
</dbReference>
<dbReference type="Gene3D" id="1.10.287.1100">
    <property type="entry name" value="Sporulation inhibitor A"/>
    <property type="match status" value="1"/>
</dbReference>
<sequence length="48" mass="5692">MKTLSNEALLDSYYKAIDLKLDREFVTLLLAEIKRRKLNIKYFEAQAN</sequence>
<proteinExistence type="predicted"/>
<reference evidence="1 2" key="1">
    <citation type="submission" date="2019-05" db="EMBL/GenBank/DDBJ databases">
        <title>We sequenced the genome of Paenibacillus hemerocallicola KCTC 33185 for further insight into its adaptation and study the phylogeny of Paenibacillus.</title>
        <authorList>
            <person name="Narsing Rao M.P."/>
        </authorList>
    </citation>
    <scope>NUCLEOTIDE SEQUENCE [LARGE SCALE GENOMIC DNA]</scope>
    <source>
        <strain evidence="1 2">KCTC 33185</strain>
    </source>
</reference>
<comment type="caution">
    <text evidence="1">The sequence shown here is derived from an EMBL/GenBank/DDBJ whole genome shotgun (WGS) entry which is preliminary data.</text>
</comment>
<evidence type="ECO:0000313" key="2">
    <source>
        <dbReference type="Proteomes" id="UP000307943"/>
    </source>
</evidence>
<accession>A0A5C4SYW6</accession>
<evidence type="ECO:0000313" key="1">
    <source>
        <dbReference type="EMBL" id="TNJ61550.1"/>
    </source>
</evidence>
<keyword evidence="2" id="KW-1185">Reference proteome</keyword>
<dbReference type="RefSeq" id="WP_139606762.1">
    <property type="nucleotide sequence ID" value="NZ_VDCQ01000074.1"/>
</dbReference>
<name>A0A5C4SYW6_9BACL</name>
<protein>
    <submittedName>
        <fullName evidence="1">Sporulation histidine kinase inhibitor Sda</fullName>
    </submittedName>
</protein>
<dbReference type="InterPro" id="IPR036916">
    <property type="entry name" value="Sda_sf"/>
</dbReference>
<dbReference type="Proteomes" id="UP000307943">
    <property type="component" value="Unassembled WGS sequence"/>
</dbReference>
<dbReference type="OrthoDB" id="2933732at2"/>